<protein>
    <submittedName>
        <fullName evidence="1">Uncharacterized protein</fullName>
    </submittedName>
</protein>
<comment type="caution">
    <text evidence="1">The sequence shown here is derived from an EMBL/GenBank/DDBJ whole genome shotgun (WGS) entry which is preliminary data.</text>
</comment>
<accession>A0A6I2L8Y8</accession>
<keyword evidence="2" id="KW-1185">Reference proteome</keyword>
<evidence type="ECO:0000313" key="2">
    <source>
        <dbReference type="Proteomes" id="UP000433309"/>
    </source>
</evidence>
<proteinExistence type="predicted"/>
<gene>
    <name evidence="1" type="ORF">GJ699_27200</name>
</gene>
<dbReference type="Proteomes" id="UP000433309">
    <property type="component" value="Unassembled WGS sequence"/>
</dbReference>
<name>A0A6I2L8Y8_9BURK</name>
<dbReference type="EMBL" id="WKJK01000018">
    <property type="protein sequence ID" value="MRW93687.1"/>
    <property type="molecule type" value="Genomic_DNA"/>
</dbReference>
<sequence>MATAYKAARQAPSDWGPLDGTFQRNWLKERNQCGDANCLLQAYKQQIHFIEMIVPAPPISGTYQHTGWCVTNYGSGIADAAQWGPCDKDPVNTLQIKALDTSEYAVWFEFTSFASTPSYCRFSGIFSRNGDRLELSTPYKALACKLKIHILKDKFVFEDEGRTCHEDFCDGHNLSIDKYEFSRNKK</sequence>
<organism evidence="1 2">
    <name type="scientific">Duganella guangzhouensis</name>
    <dbReference type="NCBI Taxonomy" id="2666084"/>
    <lineage>
        <taxon>Bacteria</taxon>
        <taxon>Pseudomonadati</taxon>
        <taxon>Pseudomonadota</taxon>
        <taxon>Betaproteobacteria</taxon>
        <taxon>Burkholderiales</taxon>
        <taxon>Oxalobacteraceae</taxon>
        <taxon>Telluria group</taxon>
        <taxon>Duganella</taxon>
    </lineage>
</organism>
<evidence type="ECO:0000313" key="1">
    <source>
        <dbReference type="EMBL" id="MRW93687.1"/>
    </source>
</evidence>
<dbReference type="RefSeq" id="WP_154382316.1">
    <property type="nucleotide sequence ID" value="NZ_WKJK01000018.1"/>
</dbReference>
<dbReference type="AlphaFoldDB" id="A0A6I2L8Y8"/>
<reference evidence="1 2" key="1">
    <citation type="submission" date="2019-11" db="EMBL/GenBank/DDBJ databases">
        <title>Novel species isolated from a subtropical stream in China.</title>
        <authorList>
            <person name="Lu H."/>
        </authorList>
    </citation>
    <scope>NUCLEOTIDE SEQUENCE [LARGE SCALE GENOMIC DNA]</scope>
    <source>
        <strain evidence="1 2">FT80W</strain>
    </source>
</reference>